<name>A0A0E9RUG3_ANGAN</name>
<protein>
    <submittedName>
        <fullName evidence="2">Uncharacterized protein</fullName>
    </submittedName>
</protein>
<reference evidence="2" key="2">
    <citation type="journal article" date="2015" name="Fish Shellfish Immunol.">
        <title>Early steps in the European eel (Anguilla anguilla)-Vibrio vulnificus interaction in the gills: Role of the RtxA13 toxin.</title>
        <authorList>
            <person name="Callol A."/>
            <person name="Pajuelo D."/>
            <person name="Ebbesson L."/>
            <person name="Teles M."/>
            <person name="MacKenzie S."/>
            <person name="Amaro C."/>
        </authorList>
    </citation>
    <scope>NUCLEOTIDE SEQUENCE</scope>
</reference>
<dbReference type="EMBL" id="GBXM01076125">
    <property type="protein sequence ID" value="JAH32452.1"/>
    <property type="molecule type" value="Transcribed_RNA"/>
</dbReference>
<evidence type="ECO:0000313" key="2">
    <source>
        <dbReference type="EMBL" id="JAH32452.1"/>
    </source>
</evidence>
<reference evidence="2" key="1">
    <citation type="submission" date="2014-11" db="EMBL/GenBank/DDBJ databases">
        <authorList>
            <person name="Amaro Gonzalez C."/>
        </authorList>
    </citation>
    <scope>NUCLEOTIDE SEQUENCE</scope>
</reference>
<sequence length="20" mass="2342">MRELNPRMITSSRTSFSSLQ</sequence>
<feature type="region of interest" description="Disordered" evidence="1">
    <location>
        <begin position="1"/>
        <end position="20"/>
    </location>
</feature>
<accession>A0A0E9RUG3</accession>
<dbReference type="AlphaFoldDB" id="A0A0E9RUG3"/>
<evidence type="ECO:0000256" key="1">
    <source>
        <dbReference type="SAM" id="MobiDB-lite"/>
    </source>
</evidence>
<organism evidence="2">
    <name type="scientific">Anguilla anguilla</name>
    <name type="common">European freshwater eel</name>
    <name type="synonym">Muraena anguilla</name>
    <dbReference type="NCBI Taxonomy" id="7936"/>
    <lineage>
        <taxon>Eukaryota</taxon>
        <taxon>Metazoa</taxon>
        <taxon>Chordata</taxon>
        <taxon>Craniata</taxon>
        <taxon>Vertebrata</taxon>
        <taxon>Euteleostomi</taxon>
        <taxon>Actinopterygii</taxon>
        <taxon>Neopterygii</taxon>
        <taxon>Teleostei</taxon>
        <taxon>Anguilliformes</taxon>
        <taxon>Anguillidae</taxon>
        <taxon>Anguilla</taxon>
    </lineage>
</organism>
<feature type="compositionally biased region" description="Polar residues" evidence="1">
    <location>
        <begin position="8"/>
        <end position="20"/>
    </location>
</feature>
<proteinExistence type="predicted"/>